<dbReference type="GO" id="GO:0006108">
    <property type="term" value="P:malate metabolic process"/>
    <property type="evidence" value="ECO:0007669"/>
    <property type="project" value="TreeGrafter"/>
</dbReference>
<reference evidence="11 12" key="1">
    <citation type="journal article" date="2018" name="Mol. Biol. Evol.">
        <title>Analysis of the draft genome of the red seaweed Gracilariopsis chorda provides insights into genome size evolution in Rhodophyta.</title>
        <authorList>
            <person name="Lee J."/>
            <person name="Yang E.C."/>
            <person name="Graf L."/>
            <person name="Yang J.H."/>
            <person name="Qiu H."/>
            <person name="Zel Zion U."/>
            <person name="Chan C.X."/>
            <person name="Stephens T.G."/>
            <person name="Weber A.P.M."/>
            <person name="Boo G.H."/>
            <person name="Boo S.M."/>
            <person name="Kim K.M."/>
            <person name="Shin Y."/>
            <person name="Jung M."/>
            <person name="Lee S.J."/>
            <person name="Yim H.S."/>
            <person name="Lee J.H."/>
            <person name="Bhattacharya D."/>
            <person name="Yoon H.S."/>
        </authorList>
    </citation>
    <scope>NUCLEOTIDE SEQUENCE [LARGE SCALE GENOMIC DNA]</scope>
    <source>
        <strain evidence="11 12">SKKU-2015</strain>
        <tissue evidence="11">Whole body</tissue>
    </source>
</reference>
<dbReference type="InterPro" id="IPR046346">
    <property type="entry name" value="Aminoacid_DH-like_N_sf"/>
</dbReference>
<dbReference type="InterPro" id="IPR037062">
    <property type="entry name" value="Malic_N_dom_sf"/>
</dbReference>
<dbReference type="EMBL" id="NBIV01000140">
    <property type="protein sequence ID" value="PXF43032.1"/>
    <property type="molecule type" value="Genomic_DNA"/>
</dbReference>
<protein>
    <recommendedName>
        <fullName evidence="8">Malic enzyme</fullName>
    </recommendedName>
</protein>
<dbReference type="OrthoDB" id="5365701at2759"/>
<sequence>MLRRPLTRLFHQCGVQRVSQWRACHTDRSNEVLMTSHRRLAVIHDPALNRGTAFSNDERERLLLRGLVPPRQQALQFQVKRVMETYERQRTDLDKFQFLSMLMDRNTVLFYRILVDYFEELAPIVYTPVVGEACLRFHAIYRRTRGMYFSVEDRPHFRTMVYNWPKDEVDVIVVTDGSRVLSLGDLGCNSMNIPIGKLSLYVSAAGVSPSRTLPIVLDVGTDNLELRENPLYLGLNRPRLRGKEYYDLLDEWISAIRYRWPNTLIQFEDFSSLEAETLLERYRYTSAPCFNDDIQSTGCIAIAALLSSLRARGKIMSDVRDEKIVCVGAGSAGIGVCEGIIQVMECYDMAREKAYKNFYMLDENGLLGRGRQLNGKRAEFCRDDMEDGMSLLEVVRSVRPTVLLGLSGVGSLFTEDVVREMAKHVDRPVIFPMSNPSKSSECTPEEAFEWTQGRAVVATGSPFSNVLLEDGRVCYTNQANNVYSFPGLGLAVTVARIACVTDEMFLAAGRHIAELSSDEEVKKGILFPPVKQLREVSAEVAAAVVFVALEQGLAREKLPAWACESHESMVQLMKQQMWEPKYGHLVAE</sequence>
<dbReference type="PRINTS" id="PR00072">
    <property type="entry name" value="MALOXRDTASE"/>
</dbReference>
<dbReference type="Gene3D" id="3.40.50.10380">
    <property type="entry name" value="Malic enzyme, N-terminal domain"/>
    <property type="match status" value="1"/>
</dbReference>
<dbReference type="SMART" id="SM00919">
    <property type="entry name" value="Malic_M"/>
    <property type="match status" value="1"/>
</dbReference>
<dbReference type="InterPro" id="IPR036291">
    <property type="entry name" value="NAD(P)-bd_dom_sf"/>
</dbReference>
<dbReference type="PANTHER" id="PTHR23406">
    <property type="entry name" value="MALIC ENZYME-RELATED"/>
    <property type="match status" value="1"/>
</dbReference>
<feature type="domain" description="Malic enzyme N-terminal" evidence="10">
    <location>
        <begin position="103"/>
        <end position="283"/>
    </location>
</feature>
<proteinExistence type="inferred from homology"/>
<evidence type="ECO:0000256" key="6">
    <source>
        <dbReference type="PIRSR" id="PIRSR000106-2"/>
    </source>
</evidence>
<dbReference type="PIRSF" id="PIRSF000106">
    <property type="entry name" value="ME"/>
    <property type="match status" value="1"/>
</dbReference>
<comment type="cofactor">
    <cofactor evidence="1">
        <name>Mn(2+)</name>
        <dbReference type="ChEBI" id="CHEBI:29035"/>
    </cofactor>
</comment>
<feature type="binding site" evidence="7">
    <location>
        <position position="268"/>
    </location>
    <ligand>
        <name>a divalent metal cation</name>
        <dbReference type="ChEBI" id="CHEBI:60240"/>
    </ligand>
</feature>
<evidence type="ECO:0000256" key="3">
    <source>
        <dbReference type="ARBA" id="ARBA00022723"/>
    </source>
</evidence>
<dbReference type="PANTHER" id="PTHR23406:SF32">
    <property type="entry name" value="NADP-DEPENDENT MALIC ENZYME"/>
    <property type="match status" value="1"/>
</dbReference>
<evidence type="ECO:0000256" key="1">
    <source>
        <dbReference type="ARBA" id="ARBA00001936"/>
    </source>
</evidence>
<feature type="active site" description="Proton acceptor" evidence="5">
    <location>
        <position position="197"/>
    </location>
</feature>
<dbReference type="GO" id="GO:0051287">
    <property type="term" value="F:NAD binding"/>
    <property type="evidence" value="ECO:0007669"/>
    <property type="project" value="InterPro"/>
</dbReference>
<dbReference type="NCBIfam" id="NF010052">
    <property type="entry name" value="PRK13529.1"/>
    <property type="match status" value="1"/>
</dbReference>
<feature type="binding site" evidence="6">
    <location>
        <position position="480"/>
    </location>
    <ligand>
        <name>(S)-malate</name>
        <dbReference type="ChEBI" id="CHEBI:15589"/>
    </ligand>
</feature>
<evidence type="ECO:0000259" key="10">
    <source>
        <dbReference type="SMART" id="SM01274"/>
    </source>
</evidence>
<keyword evidence="12" id="KW-1185">Reference proteome</keyword>
<dbReference type="InterPro" id="IPR012301">
    <property type="entry name" value="Malic_N_dom"/>
</dbReference>
<name>A0A2V3ILR4_9FLOR</name>
<evidence type="ECO:0000256" key="2">
    <source>
        <dbReference type="ARBA" id="ARBA00008785"/>
    </source>
</evidence>
<comment type="cofactor">
    <cofactor evidence="7">
        <name>Mg(2+)</name>
        <dbReference type="ChEBI" id="CHEBI:18420"/>
    </cofactor>
    <cofactor evidence="7">
        <name>Mn(2+)</name>
        <dbReference type="ChEBI" id="CHEBI:29035"/>
    </cofactor>
    <text evidence="7">Divalent metal cations. Prefers magnesium or manganese.</text>
</comment>
<feature type="binding site" evidence="6">
    <location>
        <position position="435"/>
    </location>
    <ligand>
        <name>(S)-malate</name>
        <dbReference type="ChEBI" id="CHEBI:15589"/>
    </ligand>
</feature>
<feature type="binding site" evidence="7">
    <location>
        <position position="269"/>
    </location>
    <ligand>
        <name>a divalent metal cation</name>
        <dbReference type="ChEBI" id="CHEBI:60240"/>
    </ligand>
</feature>
<evidence type="ECO:0000256" key="5">
    <source>
        <dbReference type="PIRSR" id="PIRSR000106-1"/>
    </source>
</evidence>
<feature type="binding site" evidence="6">
    <location>
        <position position="179"/>
    </location>
    <ligand>
        <name>(S)-malate</name>
        <dbReference type="ChEBI" id="CHEBI:15589"/>
    </ligand>
</feature>
<feature type="domain" description="Malic enzyme NAD-binding" evidence="9">
    <location>
        <begin position="294"/>
        <end position="549"/>
    </location>
</feature>
<dbReference type="AlphaFoldDB" id="A0A2V3ILR4"/>
<dbReference type="GO" id="GO:0005739">
    <property type="term" value="C:mitochondrion"/>
    <property type="evidence" value="ECO:0007669"/>
    <property type="project" value="TreeGrafter"/>
</dbReference>
<dbReference type="PROSITE" id="PS00331">
    <property type="entry name" value="MALIC_ENZYMES"/>
    <property type="match status" value="1"/>
</dbReference>
<dbReference type="Proteomes" id="UP000247409">
    <property type="component" value="Unassembled WGS sequence"/>
</dbReference>
<dbReference type="SMART" id="SM01274">
    <property type="entry name" value="malic"/>
    <property type="match status" value="1"/>
</dbReference>
<dbReference type="GO" id="GO:0046872">
    <property type="term" value="F:metal ion binding"/>
    <property type="evidence" value="ECO:0007669"/>
    <property type="project" value="UniProtKB-KW"/>
</dbReference>
<dbReference type="Pfam" id="PF00390">
    <property type="entry name" value="malic"/>
    <property type="match status" value="1"/>
</dbReference>
<evidence type="ECO:0000313" key="12">
    <source>
        <dbReference type="Proteomes" id="UP000247409"/>
    </source>
</evidence>
<evidence type="ECO:0000259" key="9">
    <source>
        <dbReference type="SMART" id="SM00919"/>
    </source>
</evidence>
<accession>A0A2V3ILR4</accession>
<comment type="caution">
    <text evidence="11">The sequence shown here is derived from an EMBL/GenBank/DDBJ whole genome shotgun (WGS) entry which is preliminary data.</text>
</comment>
<comment type="similarity">
    <text evidence="2 8">Belongs to the malic enzymes family.</text>
</comment>
<dbReference type="InterPro" id="IPR001891">
    <property type="entry name" value="Malic_OxRdtase"/>
</dbReference>
<dbReference type="STRING" id="448386.A0A2V3ILR4"/>
<feature type="active site" description="Proton donor" evidence="5">
    <location>
        <position position="126"/>
    </location>
</feature>
<keyword evidence="4 8" id="KW-0560">Oxidoreductase</keyword>
<evidence type="ECO:0000256" key="8">
    <source>
        <dbReference type="RuleBase" id="RU003426"/>
    </source>
</evidence>
<evidence type="ECO:0000256" key="7">
    <source>
        <dbReference type="PIRSR" id="PIRSR000106-3"/>
    </source>
</evidence>
<dbReference type="SUPFAM" id="SSF51735">
    <property type="entry name" value="NAD(P)-binding Rossmann-fold domains"/>
    <property type="match status" value="1"/>
</dbReference>
<evidence type="ECO:0000313" key="11">
    <source>
        <dbReference type="EMBL" id="PXF43032.1"/>
    </source>
</evidence>
<evidence type="ECO:0000256" key="4">
    <source>
        <dbReference type="ARBA" id="ARBA00023002"/>
    </source>
</evidence>
<gene>
    <name evidence="11" type="ORF">BWQ96_07229</name>
</gene>
<dbReference type="InterPro" id="IPR015884">
    <property type="entry name" value="Malic_enzyme_CS"/>
</dbReference>
<dbReference type="Pfam" id="PF03949">
    <property type="entry name" value="Malic_M"/>
    <property type="match status" value="1"/>
</dbReference>
<dbReference type="SUPFAM" id="SSF53223">
    <property type="entry name" value="Aminoacid dehydrogenase-like, N-terminal domain"/>
    <property type="match status" value="1"/>
</dbReference>
<dbReference type="Gene3D" id="3.40.50.720">
    <property type="entry name" value="NAD(P)-binding Rossmann-like Domain"/>
    <property type="match status" value="1"/>
</dbReference>
<feature type="binding site" evidence="7">
    <location>
        <position position="293"/>
    </location>
    <ligand>
        <name>a divalent metal cation</name>
        <dbReference type="ChEBI" id="CHEBI:60240"/>
    </ligand>
</feature>
<organism evidence="11 12">
    <name type="scientific">Gracilariopsis chorda</name>
    <dbReference type="NCBI Taxonomy" id="448386"/>
    <lineage>
        <taxon>Eukaryota</taxon>
        <taxon>Rhodophyta</taxon>
        <taxon>Florideophyceae</taxon>
        <taxon>Rhodymeniophycidae</taxon>
        <taxon>Gracilariales</taxon>
        <taxon>Gracilariaceae</taxon>
        <taxon>Gracilariopsis</taxon>
    </lineage>
</organism>
<dbReference type="GO" id="GO:0004471">
    <property type="term" value="F:malate dehydrogenase (decarboxylating) (NAD+) activity"/>
    <property type="evidence" value="ECO:0007669"/>
    <property type="project" value="TreeGrafter"/>
</dbReference>
<dbReference type="InterPro" id="IPR012302">
    <property type="entry name" value="Malic_NAD-bd"/>
</dbReference>
<keyword evidence="3 7" id="KW-0479">Metal-binding</keyword>